<gene>
    <name evidence="15" type="primary">recB</name>
    <name evidence="20" type="ORF">FJ693_07095</name>
</gene>
<dbReference type="GO" id="GO:0000724">
    <property type="term" value="P:double-strand break repair via homologous recombination"/>
    <property type="evidence" value="ECO:0007669"/>
    <property type="project" value="UniProtKB-UniRule"/>
</dbReference>
<dbReference type="EC" id="5.6.2.4" evidence="15"/>
<evidence type="ECO:0000256" key="1">
    <source>
        <dbReference type="ARBA" id="ARBA00022722"/>
    </source>
</evidence>
<name>A0A552WTM4_9MICO</name>
<comment type="domain">
    <text evidence="15">The N-terminal DNA-binding domain is a ssDNA-dependent ATPase and has ATP-dependent 3'-5' helicase function. This domain interacts with RecC.</text>
</comment>
<keyword evidence="3 15" id="KW-0547">Nucleotide-binding</keyword>
<dbReference type="PANTHER" id="PTHR11070:SF23">
    <property type="entry name" value="RECBCD ENZYME SUBUNIT RECB"/>
    <property type="match status" value="1"/>
</dbReference>
<evidence type="ECO:0000256" key="4">
    <source>
        <dbReference type="ARBA" id="ARBA00022763"/>
    </source>
</evidence>
<evidence type="ECO:0000256" key="6">
    <source>
        <dbReference type="ARBA" id="ARBA00022806"/>
    </source>
</evidence>
<dbReference type="GO" id="GO:0043138">
    <property type="term" value="F:3'-5' DNA helicase activity"/>
    <property type="evidence" value="ECO:0007669"/>
    <property type="project" value="UniProtKB-UniRule"/>
</dbReference>
<dbReference type="InterPro" id="IPR011335">
    <property type="entry name" value="Restrct_endonuc-II-like"/>
</dbReference>
<dbReference type="GO" id="GO:0005524">
    <property type="term" value="F:ATP binding"/>
    <property type="evidence" value="ECO:0007669"/>
    <property type="project" value="UniProtKB-UniRule"/>
</dbReference>
<dbReference type="PROSITE" id="PS51198">
    <property type="entry name" value="UVRD_HELICASE_ATP_BIND"/>
    <property type="match status" value="1"/>
</dbReference>
<dbReference type="Pfam" id="PF00580">
    <property type="entry name" value="UvrD-helicase"/>
    <property type="match status" value="1"/>
</dbReference>
<dbReference type="Gene3D" id="3.90.320.10">
    <property type="match status" value="1"/>
</dbReference>
<evidence type="ECO:0000256" key="16">
    <source>
        <dbReference type="PROSITE-ProRule" id="PRU00560"/>
    </source>
</evidence>
<comment type="catalytic activity">
    <reaction evidence="13 15">
        <text>Couples ATP hydrolysis with the unwinding of duplex DNA by translocating in the 3'-5' direction.</text>
        <dbReference type="EC" id="5.6.2.4"/>
    </reaction>
</comment>
<evidence type="ECO:0000256" key="3">
    <source>
        <dbReference type="ARBA" id="ARBA00022741"/>
    </source>
</evidence>
<dbReference type="InterPro" id="IPR038726">
    <property type="entry name" value="PDDEXK_AddAB-type"/>
</dbReference>
<dbReference type="SUPFAM" id="SSF52980">
    <property type="entry name" value="Restriction endonuclease-like"/>
    <property type="match status" value="1"/>
</dbReference>
<comment type="similarity">
    <text evidence="15">Belongs to the helicase family. UvrD subfamily.</text>
</comment>
<dbReference type="InterPro" id="IPR011604">
    <property type="entry name" value="PDDEXK-like_dom_sf"/>
</dbReference>
<dbReference type="EC" id="3.1.11.5" evidence="15"/>
<feature type="active site" description="For nuclease activity" evidence="15">
    <location>
        <position position="1048"/>
    </location>
</feature>
<evidence type="ECO:0000256" key="8">
    <source>
        <dbReference type="ARBA" id="ARBA00022840"/>
    </source>
</evidence>
<organism evidence="20 21">
    <name type="scientific">Georgenia yuyongxinii</name>
    <dbReference type="NCBI Taxonomy" id="2589797"/>
    <lineage>
        <taxon>Bacteria</taxon>
        <taxon>Bacillati</taxon>
        <taxon>Actinomycetota</taxon>
        <taxon>Actinomycetes</taxon>
        <taxon>Micrococcales</taxon>
        <taxon>Bogoriellaceae</taxon>
        <taxon>Georgenia</taxon>
    </lineage>
</organism>
<evidence type="ECO:0000256" key="9">
    <source>
        <dbReference type="ARBA" id="ARBA00022842"/>
    </source>
</evidence>
<evidence type="ECO:0000256" key="2">
    <source>
        <dbReference type="ARBA" id="ARBA00022723"/>
    </source>
</evidence>
<keyword evidence="1 15" id="KW-0540">Nuclease</keyword>
<evidence type="ECO:0000259" key="18">
    <source>
        <dbReference type="PROSITE" id="PS51198"/>
    </source>
</evidence>
<dbReference type="HAMAP" id="MF_01485">
    <property type="entry name" value="RecB"/>
    <property type="match status" value="1"/>
</dbReference>
<dbReference type="GO" id="GO:0016887">
    <property type="term" value="F:ATP hydrolysis activity"/>
    <property type="evidence" value="ECO:0007669"/>
    <property type="project" value="RHEA"/>
</dbReference>
<dbReference type="GO" id="GO:0008854">
    <property type="term" value="F:exodeoxyribonuclease V activity"/>
    <property type="evidence" value="ECO:0007669"/>
    <property type="project" value="UniProtKB-EC"/>
</dbReference>
<evidence type="ECO:0000256" key="11">
    <source>
        <dbReference type="ARBA" id="ARBA00023204"/>
    </source>
</evidence>
<comment type="cofactor">
    <cofactor evidence="15">
        <name>Mg(2+)</name>
        <dbReference type="ChEBI" id="CHEBI:18420"/>
    </cofactor>
    <text evidence="15">Binds 1 Mg(2+) ion per subunit.</text>
</comment>
<keyword evidence="2 15" id="KW-0479">Metal-binding</keyword>
<feature type="compositionally biased region" description="Low complexity" evidence="17">
    <location>
        <begin position="1"/>
        <end position="13"/>
    </location>
</feature>
<feature type="region of interest" description="DNA-binding and helicase activity, interacts with RecC" evidence="15">
    <location>
        <begin position="1"/>
        <end position="783"/>
    </location>
</feature>
<evidence type="ECO:0000256" key="12">
    <source>
        <dbReference type="ARBA" id="ARBA00023235"/>
    </source>
</evidence>
<sequence>MGAAARPRGDGAAMTPRSGAPVPGARGQLLREISSDPDVFDVCGDLPTRTTVLEASAGTGKTFTIAALATRYVAEGKAELSELMLVTFGRAATSELRDRVRERLVSAERALRSPDARASDDAVVAHLAAVDDTELDVRRRRLTDALSQFDAATITTTHGFCQQMLHTLGVAGDVDADATFVPDIADLVDEVVDDLYLQRYADATQPMLTPSDAHAVARAAVSDYQAVLEPRDAPADTLAGHRYAFAHDALAEVLRRKRARHLLDYDDLLVLLRDALTDPVHGPAAAARVRARYQVVLVDEFQDTDPVQWQILRTAFHGHRTLVLIGDPKQAIYAFRGGDVVTYLTARTDATTTATLGQNWRSDAPLLDGLDAVFGGAALGDEAIVVRPVEAQHTGRRLDGGVPLRLRQVTREPFRLKGTKNPAVGKVRELIAADVAADVVRQLTSTRILDGGTWRPLEPGDVAVLTRRNADATLVRDALADAGVPAVVSALVSVFAQPAARQWLTLLGALEQPGHAGRTAALALTPFVGWDAARLAGAGDAALDELSDQVRTWARLLAERGVAALLEAVSVGGVAERLMATATGERVLTDLRHVGQSLHLAATTDRLGVSALTDWLRRRVAEAEQDYAEERSRRLETDAAAVQVVTTHASKGLEFPVVYVPFGWDRYESRTPPILRFHDDAGTRLLHVGGKEADHYDAARERHLAEERGEDLRLLYVALTRAATQLVVHWAPSSNSAGGPLSRLLLGDFAAGELPPDRVTVAADDAVAAALTAVVDTAGGTIALEQVTARPGPARWSPAERGRPQLAVARLGRTLDHSWRRTSYTGLTTAAHADGVSSEPETTGTQDEADVAVTGTQNEAPPTAVDTGRHLLSPMSDLPAGAAFGTLVHEILEQVDTAAPDLDAELLTRCREVATVRVPGVDPVELAAALGQVLATPLGPLAGGATLAEFPPADRLAELEFELPLAGGDGADPRPEGATPPAAARAAATLADIAALLRRHLPAADVFAPYADHLAELGEARLLGYLTGSIDAVLRLRGDVGPRYLVVDYKTNRLGTFDEALTAWDYRPQAMAEAMMRAHYPLQLLLYLAALHRYLRWRQRGYDPQRHLGGGLYLFVRGMCGPGTPASDGTPHGVMAWRPPAALVVELSALLEGRSA</sequence>
<dbReference type="Pfam" id="PF12705">
    <property type="entry name" value="PDDEXK_1"/>
    <property type="match status" value="1"/>
</dbReference>
<dbReference type="GO" id="GO:0003677">
    <property type="term" value="F:DNA binding"/>
    <property type="evidence" value="ECO:0007669"/>
    <property type="project" value="UniProtKB-UniRule"/>
</dbReference>
<dbReference type="Gene3D" id="1.10.486.10">
    <property type="entry name" value="PCRA, domain 4"/>
    <property type="match status" value="1"/>
</dbReference>
<feature type="domain" description="UvrD-like helicase ATP-binding" evidence="18">
    <location>
        <begin position="34"/>
        <end position="363"/>
    </location>
</feature>
<dbReference type="InterPro" id="IPR014016">
    <property type="entry name" value="UvrD-like_ATP-bd"/>
</dbReference>
<evidence type="ECO:0000256" key="7">
    <source>
        <dbReference type="ARBA" id="ARBA00022839"/>
    </source>
</evidence>
<dbReference type="InterPro" id="IPR000212">
    <property type="entry name" value="DNA_helicase_UvrD/REP"/>
</dbReference>
<dbReference type="PANTHER" id="PTHR11070">
    <property type="entry name" value="UVRD / RECB / PCRA DNA HELICASE FAMILY MEMBER"/>
    <property type="match status" value="1"/>
</dbReference>
<dbReference type="CDD" id="cd22352">
    <property type="entry name" value="RecB_C-like"/>
    <property type="match status" value="1"/>
</dbReference>
<protein>
    <recommendedName>
        <fullName evidence="15">RecBCD enzyme subunit RecB</fullName>
        <ecNumber evidence="15">3.1.11.5</ecNumber>
        <ecNumber evidence="15">5.6.2.4</ecNumber>
    </recommendedName>
    <alternativeName>
        <fullName evidence="15">DNA 3'-5' helicase subunit RecB</fullName>
    </alternativeName>
    <alternativeName>
        <fullName evidence="15">Exonuclease V subunit RecB</fullName>
        <shortName evidence="15">ExoV subunit RecB</shortName>
    </alternativeName>
    <alternativeName>
        <fullName evidence="15">Helicase/nuclease RecBCD subunit RecB</fullName>
    </alternativeName>
</protein>
<keyword evidence="11 15" id="KW-0234">DNA repair</keyword>
<keyword evidence="6 15" id="KW-0347">Helicase</keyword>
<feature type="binding site" evidence="15">
    <location>
        <position position="1048"/>
    </location>
    <ligand>
        <name>Mg(2+)</name>
        <dbReference type="ChEBI" id="CHEBI:18420"/>
    </ligand>
</feature>
<keyword evidence="5 15" id="KW-0378">Hydrolase</keyword>
<keyword evidence="9 15" id="KW-0460">Magnesium</keyword>
<keyword evidence="4 15" id="KW-0227">DNA damage</keyword>
<comment type="catalytic activity">
    <reaction evidence="15">
        <text>Exonucleolytic cleavage (in the presence of ATP) in either 5'- to 3'- or 3'- to 5'-direction to yield 5'-phosphooligonucleotides.</text>
        <dbReference type="EC" id="3.1.11.5"/>
    </reaction>
</comment>
<comment type="miscellaneous">
    <text evidence="15">In the RecBCD complex, RecB has a slow 3'-5' helicase, an exonuclease activity and loads RecA onto ssDNA, RecD has a fast 5'-3' helicase activity, while RecC stimulates the ATPase and processivity of the RecB helicase and contributes to recognition of the Chi site.</text>
</comment>
<feature type="binding site" evidence="15">
    <location>
        <position position="1031"/>
    </location>
    <ligand>
        <name>Mg(2+)</name>
        <dbReference type="ChEBI" id="CHEBI:18420"/>
    </ligand>
</feature>
<dbReference type="InterPro" id="IPR027417">
    <property type="entry name" value="P-loop_NTPase"/>
</dbReference>
<feature type="binding site" evidence="16">
    <location>
        <begin position="55"/>
        <end position="62"/>
    </location>
    <ligand>
        <name>ATP</name>
        <dbReference type="ChEBI" id="CHEBI:30616"/>
    </ligand>
</feature>
<keyword evidence="7 15" id="KW-0269">Exonuclease</keyword>
<evidence type="ECO:0000256" key="5">
    <source>
        <dbReference type="ARBA" id="ARBA00022801"/>
    </source>
</evidence>
<dbReference type="InterPro" id="IPR014017">
    <property type="entry name" value="DNA_helicase_UvrD-like_C"/>
</dbReference>
<feature type="domain" description="UvrD-like helicase C-terminal" evidence="19">
    <location>
        <begin position="383"/>
        <end position="652"/>
    </location>
</feature>
<evidence type="ECO:0000256" key="13">
    <source>
        <dbReference type="ARBA" id="ARBA00034617"/>
    </source>
</evidence>
<keyword evidence="8 15" id="KW-0067">ATP-binding</keyword>
<dbReference type="Pfam" id="PF13361">
    <property type="entry name" value="UvrD_C"/>
    <property type="match status" value="1"/>
</dbReference>
<evidence type="ECO:0000313" key="21">
    <source>
        <dbReference type="Proteomes" id="UP000318693"/>
    </source>
</evidence>
<accession>A0A552WTM4</accession>
<feature type="binding site" evidence="15">
    <location>
        <position position="889"/>
    </location>
    <ligand>
        <name>Mg(2+)</name>
        <dbReference type="ChEBI" id="CHEBI:18420"/>
    </ligand>
</feature>
<dbReference type="GO" id="GO:0005829">
    <property type="term" value="C:cytosol"/>
    <property type="evidence" value="ECO:0007669"/>
    <property type="project" value="TreeGrafter"/>
</dbReference>
<dbReference type="InterPro" id="IPR004586">
    <property type="entry name" value="RecB"/>
</dbReference>
<evidence type="ECO:0000256" key="14">
    <source>
        <dbReference type="ARBA" id="ARBA00048988"/>
    </source>
</evidence>
<feature type="region of interest" description="Nuclease activity, interacts with RecD and RecA" evidence="15">
    <location>
        <begin position="818"/>
        <end position="1156"/>
    </location>
</feature>
<evidence type="ECO:0000256" key="15">
    <source>
        <dbReference type="HAMAP-Rule" id="MF_01485"/>
    </source>
</evidence>
<dbReference type="AlphaFoldDB" id="A0A552WTM4"/>
<dbReference type="GO" id="GO:0009338">
    <property type="term" value="C:exodeoxyribonuclease V complex"/>
    <property type="evidence" value="ECO:0007669"/>
    <property type="project" value="TreeGrafter"/>
</dbReference>
<proteinExistence type="inferred from homology"/>
<comment type="function">
    <text evidence="15">A helicase/nuclease that prepares dsDNA breaks (DSB) for recombinational DNA repair. Binds to DSBs and unwinds DNA via a highly rapid and processive ATP-dependent bidirectional helicase activity. Unwinds dsDNA until it encounters a Chi (crossover hotspot instigator) sequence from the 3' direction. Cuts ssDNA a few nucleotides 3' to the Chi site. The properties and activities of the enzyme are changed at Chi. The Chi-altered holoenzyme produces a long 3'-ssDNA overhang and facilitates RecA-binding to the ssDNA for homologous DNA recombination and repair. Holoenzyme degrades any linearized DNA that is unable to undergo homologous recombination. In the holoenzyme this subunit contributes ATPase, 3'-5' helicase, exonuclease activity and loads RecA onto ssDNA.</text>
</comment>
<evidence type="ECO:0000313" key="20">
    <source>
        <dbReference type="EMBL" id="TRW46056.1"/>
    </source>
</evidence>
<keyword evidence="10 15" id="KW-0238">DNA-binding</keyword>
<keyword evidence="12 15" id="KW-0413">Isomerase</keyword>
<comment type="caution">
    <text evidence="20">The sequence shown here is derived from an EMBL/GenBank/DDBJ whole genome shotgun (WGS) entry which is preliminary data.</text>
</comment>
<comment type="domain">
    <text evidence="15">The C-terminal domain has nuclease activity and interacts with RecD. It interacts with RecA, facilitating its loading onto ssDNA.</text>
</comment>
<dbReference type="SUPFAM" id="SSF52540">
    <property type="entry name" value="P-loop containing nucleoside triphosphate hydrolases"/>
    <property type="match status" value="1"/>
</dbReference>
<dbReference type="Gene3D" id="3.40.50.300">
    <property type="entry name" value="P-loop containing nucleotide triphosphate hydrolases"/>
    <property type="match status" value="2"/>
</dbReference>
<feature type="region of interest" description="Disordered" evidence="17">
    <location>
        <begin position="1"/>
        <end position="25"/>
    </location>
</feature>
<evidence type="ECO:0000256" key="10">
    <source>
        <dbReference type="ARBA" id="ARBA00023125"/>
    </source>
</evidence>
<dbReference type="Proteomes" id="UP000318693">
    <property type="component" value="Unassembled WGS sequence"/>
</dbReference>
<dbReference type="EMBL" id="VJXR01000014">
    <property type="protein sequence ID" value="TRW46056.1"/>
    <property type="molecule type" value="Genomic_DNA"/>
</dbReference>
<dbReference type="PROSITE" id="PS51217">
    <property type="entry name" value="UVRD_HELICASE_CTER"/>
    <property type="match status" value="1"/>
</dbReference>
<comment type="subunit">
    <text evidence="15">Heterotrimer of RecB, RecC and RecD. All subunits contribute to DNA-binding. Interacts with RecA.</text>
</comment>
<evidence type="ECO:0000259" key="19">
    <source>
        <dbReference type="PROSITE" id="PS51217"/>
    </source>
</evidence>
<comment type="catalytic activity">
    <reaction evidence="14 15">
        <text>ATP + H2O = ADP + phosphate + H(+)</text>
        <dbReference type="Rhea" id="RHEA:13065"/>
        <dbReference type="ChEBI" id="CHEBI:15377"/>
        <dbReference type="ChEBI" id="CHEBI:15378"/>
        <dbReference type="ChEBI" id="CHEBI:30616"/>
        <dbReference type="ChEBI" id="CHEBI:43474"/>
        <dbReference type="ChEBI" id="CHEBI:456216"/>
        <dbReference type="EC" id="5.6.2.4"/>
    </reaction>
</comment>
<keyword evidence="21" id="KW-1185">Reference proteome</keyword>
<reference evidence="20 21" key="1">
    <citation type="submission" date="2019-07" db="EMBL/GenBank/DDBJ databases">
        <title>Georgenia wutianyii sp. nov. and Georgenia *** sp. nov. isolated from plateau pika (Ochotona curzoniae) in the Qinghai-Tibet plateau of China.</title>
        <authorList>
            <person name="Tian Z."/>
        </authorList>
    </citation>
    <scope>NUCLEOTIDE SEQUENCE [LARGE SCALE GENOMIC DNA]</scope>
    <source>
        <strain evidence="20 21">Z446</strain>
    </source>
</reference>
<dbReference type="GO" id="GO:0000287">
    <property type="term" value="F:magnesium ion binding"/>
    <property type="evidence" value="ECO:0007669"/>
    <property type="project" value="UniProtKB-UniRule"/>
</dbReference>
<evidence type="ECO:0000256" key="17">
    <source>
        <dbReference type="SAM" id="MobiDB-lite"/>
    </source>
</evidence>